<evidence type="ECO:0000259" key="13">
    <source>
        <dbReference type="PROSITE" id="PS00794"/>
    </source>
</evidence>
<keyword evidence="9" id="KW-0289">Folate biosynthesis</keyword>
<comment type="similarity">
    <text evidence="2">Belongs to the HPPK family.</text>
</comment>
<evidence type="ECO:0000256" key="1">
    <source>
        <dbReference type="ARBA" id="ARBA00005051"/>
    </source>
</evidence>
<comment type="caution">
    <text evidence="14">The sequence shown here is derived from an EMBL/GenBank/DDBJ whole genome shotgun (WGS) entry which is preliminary data.</text>
</comment>
<evidence type="ECO:0000256" key="8">
    <source>
        <dbReference type="ARBA" id="ARBA00022840"/>
    </source>
</evidence>
<dbReference type="PANTHER" id="PTHR43071:SF1">
    <property type="entry name" value="2-AMINO-4-HYDROXY-6-HYDROXYMETHYLDIHYDROPTERIDINE PYROPHOSPHOKINASE"/>
    <property type="match status" value="1"/>
</dbReference>
<gene>
    <name evidence="14" type="ORF">OI18_19245</name>
</gene>
<reference evidence="14 15" key="1">
    <citation type="submission" date="2014-11" db="EMBL/GenBank/DDBJ databases">
        <title>Genome sequence of Flavihumibacter solisilvae 3-3.</title>
        <authorList>
            <person name="Zhou G."/>
            <person name="Li M."/>
            <person name="Wang G."/>
        </authorList>
    </citation>
    <scope>NUCLEOTIDE SEQUENCE [LARGE SCALE GENOMIC DNA]</scope>
    <source>
        <strain evidence="14 15">3-3</strain>
    </source>
</reference>
<dbReference type="UniPathway" id="UPA00077">
    <property type="reaction ID" value="UER00155"/>
</dbReference>
<evidence type="ECO:0000256" key="10">
    <source>
        <dbReference type="ARBA" id="ARBA00029409"/>
    </source>
</evidence>
<dbReference type="RefSeq" id="WP_039142794.1">
    <property type="nucleotide sequence ID" value="NZ_JSVC01000023.1"/>
</dbReference>
<evidence type="ECO:0000256" key="12">
    <source>
        <dbReference type="ARBA" id="ARBA00033413"/>
    </source>
</evidence>
<dbReference type="Pfam" id="PF01288">
    <property type="entry name" value="HPPK"/>
    <property type="match status" value="1"/>
</dbReference>
<dbReference type="NCBIfam" id="TIGR01498">
    <property type="entry name" value="folK"/>
    <property type="match status" value="1"/>
</dbReference>
<evidence type="ECO:0000256" key="3">
    <source>
        <dbReference type="ARBA" id="ARBA00013253"/>
    </source>
</evidence>
<dbReference type="EC" id="2.7.6.3" evidence="3"/>
<accession>A0A0C1L0K0</accession>
<dbReference type="GO" id="GO:0016301">
    <property type="term" value="F:kinase activity"/>
    <property type="evidence" value="ECO:0007669"/>
    <property type="project" value="UniProtKB-KW"/>
</dbReference>
<evidence type="ECO:0000313" key="14">
    <source>
        <dbReference type="EMBL" id="KIC93076.1"/>
    </source>
</evidence>
<dbReference type="STRING" id="1349421.OI18_19245"/>
<dbReference type="GO" id="GO:0005524">
    <property type="term" value="F:ATP binding"/>
    <property type="evidence" value="ECO:0007669"/>
    <property type="project" value="UniProtKB-KW"/>
</dbReference>
<dbReference type="Proteomes" id="UP000031408">
    <property type="component" value="Unassembled WGS sequence"/>
</dbReference>
<dbReference type="GO" id="GO:0046656">
    <property type="term" value="P:folic acid biosynthetic process"/>
    <property type="evidence" value="ECO:0007669"/>
    <property type="project" value="UniProtKB-KW"/>
</dbReference>
<keyword evidence="6" id="KW-0547">Nucleotide-binding</keyword>
<evidence type="ECO:0000256" key="4">
    <source>
        <dbReference type="ARBA" id="ARBA00016218"/>
    </source>
</evidence>
<sequence length="159" mass="17627">MHIAYLLIGGNMGNRIGYLTQAADLIRILAGRITAVSGIYETAAWGVTDQASFLNQVLQVNTPLSAADLMTTLLLVEEKIGRKRAEKYGPRIIDIDILLFDQEIHNSGHIHIPHPEMQNRRFALVPLAEIAPDLVHPVTGKTITRLLEECNDTLPVKKI</sequence>
<keyword evidence="15" id="KW-1185">Reference proteome</keyword>
<dbReference type="EMBL" id="JSVC01000023">
    <property type="protein sequence ID" value="KIC93076.1"/>
    <property type="molecule type" value="Genomic_DNA"/>
</dbReference>
<keyword evidence="7 14" id="KW-0418">Kinase</keyword>
<evidence type="ECO:0000256" key="6">
    <source>
        <dbReference type="ARBA" id="ARBA00022741"/>
    </source>
</evidence>
<comment type="function">
    <text evidence="10">Catalyzes the transfer of pyrophosphate from adenosine triphosphate (ATP) to 6-hydroxymethyl-7,8-dihydropterin, an enzymatic step in folate biosynthesis pathway.</text>
</comment>
<keyword evidence="5" id="KW-0808">Transferase</keyword>
<evidence type="ECO:0000256" key="7">
    <source>
        <dbReference type="ARBA" id="ARBA00022777"/>
    </source>
</evidence>
<dbReference type="PROSITE" id="PS00794">
    <property type="entry name" value="HPPK"/>
    <property type="match status" value="1"/>
</dbReference>
<keyword evidence="8" id="KW-0067">ATP-binding</keyword>
<comment type="pathway">
    <text evidence="1">Cofactor biosynthesis; tetrahydrofolate biosynthesis; 2-amino-4-hydroxy-6-hydroxymethyl-7,8-dihydropteridine diphosphate from 7,8-dihydroneopterin triphosphate: step 4/4.</text>
</comment>
<evidence type="ECO:0000256" key="5">
    <source>
        <dbReference type="ARBA" id="ARBA00022679"/>
    </source>
</evidence>
<protein>
    <recommendedName>
        <fullName evidence="4">2-amino-4-hydroxy-6-hydroxymethyldihydropteridine pyrophosphokinase</fullName>
        <ecNumber evidence="3">2.7.6.3</ecNumber>
    </recommendedName>
    <alternativeName>
        <fullName evidence="11">6-hydroxymethyl-7,8-dihydropterin pyrophosphokinase</fullName>
    </alternativeName>
    <alternativeName>
        <fullName evidence="12">7,8-dihydro-6-hydroxymethylpterin-pyrophosphokinase</fullName>
    </alternativeName>
</protein>
<evidence type="ECO:0000313" key="15">
    <source>
        <dbReference type="Proteomes" id="UP000031408"/>
    </source>
</evidence>
<evidence type="ECO:0000256" key="11">
    <source>
        <dbReference type="ARBA" id="ARBA00029766"/>
    </source>
</evidence>
<dbReference type="GO" id="GO:0046654">
    <property type="term" value="P:tetrahydrofolate biosynthetic process"/>
    <property type="evidence" value="ECO:0007669"/>
    <property type="project" value="UniProtKB-UniPathway"/>
</dbReference>
<dbReference type="OrthoDB" id="9808041at2"/>
<dbReference type="CDD" id="cd00483">
    <property type="entry name" value="HPPK"/>
    <property type="match status" value="1"/>
</dbReference>
<name>A0A0C1L0K0_9BACT</name>
<dbReference type="SUPFAM" id="SSF55083">
    <property type="entry name" value="6-hydroxymethyl-7,8-dihydropterin pyrophosphokinase, HPPK"/>
    <property type="match status" value="1"/>
</dbReference>
<proteinExistence type="inferred from homology"/>
<dbReference type="Gene3D" id="3.30.70.560">
    <property type="entry name" value="7,8-Dihydro-6-hydroxymethylpterin-pyrophosphokinase HPPK"/>
    <property type="match status" value="1"/>
</dbReference>
<evidence type="ECO:0000256" key="9">
    <source>
        <dbReference type="ARBA" id="ARBA00022909"/>
    </source>
</evidence>
<evidence type="ECO:0000256" key="2">
    <source>
        <dbReference type="ARBA" id="ARBA00005810"/>
    </source>
</evidence>
<dbReference type="PANTHER" id="PTHR43071">
    <property type="entry name" value="2-AMINO-4-HYDROXY-6-HYDROXYMETHYLDIHYDROPTERIDINE PYROPHOSPHOKINASE"/>
    <property type="match status" value="1"/>
</dbReference>
<dbReference type="AlphaFoldDB" id="A0A0C1L0K0"/>
<dbReference type="InterPro" id="IPR000550">
    <property type="entry name" value="Hppk"/>
</dbReference>
<dbReference type="InterPro" id="IPR035907">
    <property type="entry name" value="Hppk_sf"/>
</dbReference>
<dbReference type="GO" id="GO:0003848">
    <property type="term" value="F:2-amino-4-hydroxy-6-hydroxymethyldihydropteridine diphosphokinase activity"/>
    <property type="evidence" value="ECO:0007669"/>
    <property type="project" value="UniProtKB-EC"/>
</dbReference>
<organism evidence="14 15">
    <name type="scientific">Flavihumibacter solisilvae</name>
    <dbReference type="NCBI Taxonomy" id="1349421"/>
    <lineage>
        <taxon>Bacteria</taxon>
        <taxon>Pseudomonadati</taxon>
        <taxon>Bacteroidota</taxon>
        <taxon>Chitinophagia</taxon>
        <taxon>Chitinophagales</taxon>
        <taxon>Chitinophagaceae</taxon>
        <taxon>Flavihumibacter</taxon>
    </lineage>
</organism>
<feature type="domain" description="7,8-dihydro-6-hydroxymethylpterin-pyrophosphokinase" evidence="13">
    <location>
        <begin position="87"/>
        <end position="98"/>
    </location>
</feature>